<dbReference type="CDD" id="cd02440">
    <property type="entry name" value="AdoMet_MTases"/>
    <property type="match status" value="1"/>
</dbReference>
<dbReference type="InterPro" id="IPR004398">
    <property type="entry name" value="RNA_MeTrfase_RsmD"/>
</dbReference>
<dbReference type="GO" id="GO:0031167">
    <property type="term" value="P:rRNA methylation"/>
    <property type="evidence" value="ECO:0007669"/>
    <property type="project" value="InterPro"/>
</dbReference>
<dbReference type="GO" id="GO:0008168">
    <property type="term" value="F:methyltransferase activity"/>
    <property type="evidence" value="ECO:0007669"/>
    <property type="project" value="UniProtKB-KW"/>
</dbReference>
<proteinExistence type="predicted"/>
<evidence type="ECO:0000313" key="4">
    <source>
        <dbReference type="Proteomes" id="UP000002318"/>
    </source>
</evidence>
<keyword evidence="4" id="KW-1185">Reference proteome</keyword>
<dbReference type="KEGG" id="ssm:Spirs_1324"/>
<dbReference type="InterPro" id="IPR002052">
    <property type="entry name" value="DNA_methylase_N6_adenine_CS"/>
</dbReference>
<dbReference type="PIRSF" id="PIRSF004553">
    <property type="entry name" value="CHP00095"/>
    <property type="match status" value="1"/>
</dbReference>
<accession>E1R429</accession>
<evidence type="ECO:0000256" key="2">
    <source>
        <dbReference type="ARBA" id="ARBA00022679"/>
    </source>
</evidence>
<dbReference type="eggNOG" id="COG0742">
    <property type="taxonomic scope" value="Bacteria"/>
</dbReference>
<dbReference type="GO" id="GO:0003676">
    <property type="term" value="F:nucleic acid binding"/>
    <property type="evidence" value="ECO:0007669"/>
    <property type="project" value="InterPro"/>
</dbReference>
<dbReference type="OrthoDB" id="9803017at2"/>
<dbReference type="Pfam" id="PF03602">
    <property type="entry name" value="Cons_hypoth95"/>
    <property type="match status" value="1"/>
</dbReference>
<dbReference type="EMBL" id="CP002116">
    <property type="protein sequence ID" value="ADK80451.1"/>
    <property type="molecule type" value="Genomic_DNA"/>
</dbReference>
<dbReference type="SUPFAM" id="SSF53335">
    <property type="entry name" value="S-adenosyl-L-methionine-dependent methyltransferases"/>
    <property type="match status" value="1"/>
</dbReference>
<dbReference type="Proteomes" id="UP000002318">
    <property type="component" value="Chromosome"/>
</dbReference>
<dbReference type="PROSITE" id="PS00092">
    <property type="entry name" value="N6_MTASE"/>
    <property type="match status" value="1"/>
</dbReference>
<gene>
    <name evidence="3" type="ordered locus">Spirs_1324</name>
</gene>
<evidence type="ECO:0000313" key="3">
    <source>
        <dbReference type="EMBL" id="ADK80451.1"/>
    </source>
</evidence>
<dbReference type="HOGENOM" id="CLU_075826_0_2_12"/>
<reference evidence="3 4" key="1">
    <citation type="journal article" date="2010" name="Stand. Genomic Sci.">
        <title>Complete genome sequence of Spirochaeta smaragdinae type strain (SEBR 4228).</title>
        <authorList>
            <person name="Mavromatis K."/>
            <person name="Yasawong M."/>
            <person name="Chertkov O."/>
            <person name="Lapidus A."/>
            <person name="Lucas S."/>
            <person name="Nolan M."/>
            <person name="Del Rio T.G."/>
            <person name="Tice H."/>
            <person name="Cheng J.F."/>
            <person name="Pitluck S."/>
            <person name="Liolios K."/>
            <person name="Ivanova N."/>
            <person name="Tapia R."/>
            <person name="Han C."/>
            <person name="Bruce D."/>
            <person name="Goodwin L."/>
            <person name="Pati A."/>
            <person name="Chen A."/>
            <person name="Palaniappan K."/>
            <person name="Land M."/>
            <person name="Hauser L."/>
            <person name="Chang Y.J."/>
            <person name="Jeffries C.D."/>
            <person name="Detter J.C."/>
            <person name="Rohde M."/>
            <person name="Brambilla E."/>
            <person name="Spring S."/>
            <person name="Goker M."/>
            <person name="Sikorski J."/>
            <person name="Woyke T."/>
            <person name="Bristow J."/>
            <person name="Eisen J.A."/>
            <person name="Markowitz V."/>
            <person name="Hugenholtz P."/>
            <person name="Klenk H.P."/>
            <person name="Kyrpides N.C."/>
        </authorList>
    </citation>
    <scope>NUCLEOTIDE SEQUENCE [LARGE SCALE GENOMIC DNA]</scope>
    <source>
        <strain evidence="4">DSM 11293 / JCM 15392 / SEBR 4228</strain>
    </source>
</reference>
<dbReference type="PANTHER" id="PTHR43542:SF1">
    <property type="entry name" value="METHYLTRANSFERASE"/>
    <property type="match status" value="1"/>
</dbReference>
<dbReference type="Gene3D" id="3.40.50.150">
    <property type="entry name" value="Vaccinia Virus protein VP39"/>
    <property type="match status" value="1"/>
</dbReference>
<protein>
    <submittedName>
        <fullName evidence="3">Methyltransferase</fullName>
    </submittedName>
</protein>
<dbReference type="NCBIfam" id="TIGR00095">
    <property type="entry name" value="16S rRNA (guanine(966)-N(2))-methyltransferase RsmD"/>
    <property type="match status" value="1"/>
</dbReference>
<organism evidence="3 4">
    <name type="scientific">Sediminispirochaeta smaragdinae (strain DSM 11293 / JCM 15392 / SEBR 4228)</name>
    <name type="common">Spirochaeta smaragdinae</name>
    <dbReference type="NCBI Taxonomy" id="573413"/>
    <lineage>
        <taxon>Bacteria</taxon>
        <taxon>Pseudomonadati</taxon>
        <taxon>Spirochaetota</taxon>
        <taxon>Spirochaetia</taxon>
        <taxon>Spirochaetales</taxon>
        <taxon>Spirochaetaceae</taxon>
        <taxon>Sediminispirochaeta</taxon>
    </lineage>
</organism>
<dbReference type="RefSeq" id="WP_013253915.1">
    <property type="nucleotide sequence ID" value="NC_014364.1"/>
</dbReference>
<keyword evidence="1 3" id="KW-0489">Methyltransferase</keyword>
<dbReference type="PANTHER" id="PTHR43542">
    <property type="entry name" value="METHYLTRANSFERASE"/>
    <property type="match status" value="1"/>
</dbReference>
<keyword evidence="2" id="KW-0808">Transferase</keyword>
<sequence>MRITGGTYRGRKVRCPKGVIRPAMDRMRESMFSILGPLDGYSFLDIFSGSGLVGIEAASRGAEPVVLVENDRGKRETILENIEMVESKISLVMMSAESFLRRGRGSFDIIYLDPPFPMPGKIDLIKVLSDSSLITEETKVLIHHPAEEQWPDEVGTLICYDTRRYGRSLLRFFRPEV</sequence>
<dbReference type="STRING" id="573413.Spirs_1324"/>
<dbReference type="AlphaFoldDB" id="E1R429"/>
<dbReference type="InterPro" id="IPR029063">
    <property type="entry name" value="SAM-dependent_MTases_sf"/>
</dbReference>
<evidence type="ECO:0000256" key="1">
    <source>
        <dbReference type="ARBA" id="ARBA00022603"/>
    </source>
</evidence>
<name>E1R429_SEDSS</name>